<keyword evidence="2 10" id="KW-0808">Transferase</keyword>
<dbReference type="Pfam" id="PF01529">
    <property type="entry name" value="DHHC"/>
    <property type="match status" value="1"/>
</dbReference>
<dbReference type="eggNOG" id="KOG1312">
    <property type="taxonomic scope" value="Eukaryota"/>
</dbReference>
<evidence type="ECO:0000256" key="5">
    <source>
        <dbReference type="ARBA" id="ARBA00023136"/>
    </source>
</evidence>
<evidence type="ECO:0000259" key="11">
    <source>
        <dbReference type="Pfam" id="PF01529"/>
    </source>
</evidence>
<evidence type="ECO:0000256" key="4">
    <source>
        <dbReference type="ARBA" id="ARBA00022989"/>
    </source>
</evidence>
<feature type="transmembrane region" description="Helical" evidence="10">
    <location>
        <begin position="248"/>
        <end position="268"/>
    </location>
</feature>
<evidence type="ECO:0000256" key="2">
    <source>
        <dbReference type="ARBA" id="ARBA00022679"/>
    </source>
</evidence>
<dbReference type="PROSITE" id="PS50216">
    <property type="entry name" value="DHHC"/>
    <property type="match status" value="1"/>
</dbReference>
<dbReference type="GO" id="GO:0005794">
    <property type="term" value="C:Golgi apparatus"/>
    <property type="evidence" value="ECO:0007669"/>
    <property type="project" value="TreeGrafter"/>
</dbReference>
<proteinExistence type="inferred from homology"/>
<dbReference type="GO" id="GO:0006612">
    <property type="term" value="P:protein targeting to membrane"/>
    <property type="evidence" value="ECO:0007669"/>
    <property type="project" value="TreeGrafter"/>
</dbReference>
<keyword evidence="13" id="KW-1185">Reference proteome</keyword>
<dbReference type="AlphaFoldDB" id="G0S8V8"/>
<comment type="similarity">
    <text evidence="10">Belongs to the DHHC palmitoyltransferase family.</text>
</comment>
<dbReference type="RefSeq" id="XP_006694754.1">
    <property type="nucleotide sequence ID" value="XM_006694691.1"/>
</dbReference>
<evidence type="ECO:0000256" key="1">
    <source>
        <dbReference type="ARBA" id="ARBA00004141"/>
    </source>
</evidence>
<feature type="transmembrane region" description="Helical" evidence="10">
    <location>
        <begin position="80"/>
        <end position="99"/>
    </location>
</feature>
<dbReference type="GO" id="GO:0019706">
    <property type="term" value="F:protein-cysteine S-palmitoyltransferase activity"/>
    <property type="evidence" value="ECO:0007669"/>
    <property type="project" value="UniProtKB-EC"/>
</dbReference>
<evidence type="ECO:0000256" key="10">
    <source>
        <dbReference type="RuleBase" id="RU079119"/>
    </source>
</evidence>
<evidence type="ECO:0000256" key="3">
    <source>
        <dbReference type="ARBA" id="ARBA00022692"/>
    </source>
</evidence>
<organism evidence="13">
    <name type="scientific">Chaetomium thermophilum (strain DSM 1495 / CBS 144.50 / IMI 039719)</name>
    <name type="common">Thermochaetoides thermophila</name>
    <dbReference type="NCBI Taxonomy" id="759272"/>
    <lineage>
        <taxon>Eukaryota</taxon>
        <taxon>Fungi</taxon>
        <taxon>Dikarya</taxon>
        <taxon>Ascomycota</taxon>
        <taxon>Pezizomycotina</taxon>
        <taxon>Sordariomycetes</taxon>
        <taxon>Sordariomycetidae</taxon>
        <taxon>Sordariales</taxon>
        <taxon>Chaetomiaceae</taxon>
        <taxon>Thermochaetoides</taxon>
    </lineage>
</organism>
<evidence type="ECO:0000313" key="12">
    <source>
        <dbReference type="EMBL" id="EGS19869.1"/>
    </source>
</evidence>
<reference evidence="12 13" key="1">
    <citation type="journal article" date="2011" name="Cell">
        <title>Insight into structure and assembly of the nuclear pore complex by utilizing the genome of a eukaryotic thermophile.</title>
        <authorList>
            <person name="Amlacher S."/>
            <person name="Sarges P."/>
            <person name="Flemming D."/>
            <person name="van Noort V."/>
            <person name="Kunze R."/>
            <person name="Devos D.P."/>
            <person name="Arumugam M."/>
            <person name="Bork P."/>
            <person name="Hurt E."/>
        </authorList>
    </citation>
    <scope>NUCLEOTIDE SEQUENCE [LARGE SCALE GENOMIC DNA]</scope>
    <source>
        <strain evidence="13">DSM 1495 / CBS 144.50 / IMI 039719</strain>
    </source>
</reference>
<dbReference type="KEGG" id="cthr:CTHT_0043590"/>
<dbReference type="EC" id="2.3.1.225" evidence="10"/>
<accession>G0S8V8</accession>
<dbReference type="OrthoDB" id="9909019at2759"/>
<dbReference type="EMBL" id="GL988043">
    <property type="protein sequence ID" value="EGS19869.1"/>
    <property type="molecule type" value="Genomic_DNA"/>
</dbReference>
<comment type="catalytic activity">
    <reaction evidence="9 10">
        <text>L-cysteinyl-[protein] + hexadecanoyl-CoA = S-hexadecanoyl-L-cysteinyl-[protein] + CoA</text>
        <dbReference type="Rhea" id="RHEA:36683"/>
        <dbReference type="Rhea" id="RHEA-COMP:10131"/>
        <dbReference type="Rhea" id="RHEA-COMP:11032"/>
        <dbReference type="ChEBI" id="CHEBI:29950"/>
        <dbReference type="ChEBI" id="CHEBI:57287"/>
        <dbReference type="ChEBI" id="CHEBI:57379"/>
        <dbReference type="ChEBI" id="CHEBI:74151"/>
        <dbReference type="EC" id="2.3.1.225"/>
    </reaction>
</comment>
<sequence>MGSFAKLAFGVLAISFMVFVTFFGRLPALRHTPIAWLYRVIWVTIPRAFQRLDSRFFHGRISSSVSRFTNYMMYDRHPTVLVFFLVLLVGGEYLYLPVVWPQISTLTKVTGTISIILPYLFLYLSAFSDPGYITSANHASEMARYPYDFTLFHPGYTCSTCTFLKPARSKHCRVCKRCVARADHHCIFINNCVGAKNYHWFLLLLLTTAIVTLYGGLLGMSIMTFHIRRRFPEFSLLPWRANRGRGMTLSRWLLAWSWGFNATAGPYASSTDGILMSAVTLLALMTTPLVWGLLGYHLWLVYSGTTINESMKWSDWQADMDEGTVFKRRFDAAGRAKNLQIEPAWTRWPVEAEQVLVRSGDGLPPGKDETRWPGQGPWKRVRKLREVENLYDIGLWDNLLDVFVPGFMFRDPQVPAAESKTRGRKKRRAKRIYLA</sequence>
<dbReference type="PANTHER" id="PTHR22883:SF288">
    <property type="entry name" value="PALMITOYLTRANSFERASE SWF1"/>
    <property type="match status" value="1"/>
</dbReference>
<evidence type="ECO:0000256" key="7">
    <source>
        <dbReference type="ARBA" id="ARBA00023288"/>
    </source>
</evidence>
<dbReference type="OMA" id="HIYLIWA"/>
<keyword evidence="7" id="KW-0449">Lipoprotein</keyword>
<feature type="transmembrane region" description="Helical" evidence="10">
    <location>
        <begin position="274"/>
        <end position="302"/>
    </location>
</feature>
<evidence type="ECO:0000313" key="13">
    <source>
        <dbReference type="Proteomes" id="UP000008066"/>
    </source>
</evidence>
<dbReference type="GO" id="GO:0016020">
    <property type="term" value="C:membrane"/>
    <property type="evidence" value="ECO:0007669"/>
    <property type="project" value="UniProtKB-SubCell"/>
</dbReference>
<dbReference type="Proteomes" id="UP000008066">
    <property type="component" value="Unassembled WGS sequence"/>
</dbReference>
<keyword evidence="5 10" id="KW-0472">Membrane</keyword>
<dbReference type="GeneID" id="18258397"/>
<dbReference type="InterPro" id="IPR039859">
    <property type="entry name" value="PFA4/ZDH16/20/ERF2-like"/>
</dbReference>
<feature type="transmembrane region" description="Helical" evidence="10">
    <location>
        <begin position="7"/>
        <end position="28"/>
    </location>
</feature>
<dbReference type="HOGENOM" id="CLU_042181_2_1_1"/>
<dbReference type="GO" id="GO:0005783">
    <property type="term" value="C:endoplasmic reticulum"/>
    <property type="evidence" value="ECO:0007669"/>
    <property type="project" value="TreeGrafter"/>
</dbReference>
<comment type="subcellular location">
    <subcellularLocation>
        <location evidence="1">Membrane</location>
        <topology evidence="1">Multi-pass membrane protein</topology>
    </subcellularLocation>
</comment>
<evidence type="ECO:0000256" key="6">
    <source>
        <dbReference type="ARBA" id="ARBA00023139"/>
    </source>
</evidence>
<name>G0S8V8_CHATD</name>
<gene>
    <name evidence="12" type="ORF">CTHT_0043590</name>
</gene>
<feature type="transmembrane region" description="Helical" evidence="10">
    <location>
        <begin position="106"/>
        <end position="126"/>
    </location>
</feature>
<evidence type="ECO:0000256" key="8">
    <source>
        <dbReference type="ARBA" id="ARBA00023315"/>
    </source>
</evidence>
<comment type="domain">
    <text evidence="10">The DHHC domain is required for palmitoyltransferase activity.</text>
</comment>
<dbReference type="STRING" id="759272.G0S8V8"/>
<keyword evidence="3 10" id="KW-0812">Transmembrane</keyword>
<keyword evidence="8 10" id="KW-0012">Acyltransferase</keyword>
<feature type="domain" description="Palmitoyltransferase DHHC" evidence="11">
    <location>
        <begin position="155"/>
        <end position="313"/>
    </location>
</feature>
<dbReference type="InterPro" id="IPR001594">
    <property type="entry name" value="Palmitoyltrfase_DHHC"/>
</dbReference>
<dbReference type="PANTHER" id="PTHR22883">
    <property type="entry name" value="ZINC FINGER DHHC DOMAIN CONTAINING PROTEIN"/>
    <property type="match status" value="1"/>
</dbReference>
<protein>
    <recommendedName>
        <fullName evidence="10">Palmitoyltransferase</fullName>
        <ecNumber evidence="10">2.3.1.225</ecNumber>
    </recommendedName>
</protein>
<keyword evidence="6" id="KW-0564">Palmitate</keyword>
<evidence type="ECO:0000256" key="9">
    <source>
        <dbReference type="ARBA" id="ARBA00048048"/>
    </source>
</evidence>
<keyword evidence="4 10" id="KW-1133">Transmembrane helix</keyword>
<feature type="transmembrane region" description="Helical" evidence="10">
    <location>
        <begin position="200"/>
        <end position="227"/>
    </location>
</feature>